<dbReference type="Proteomes" id="UP000243348">
    <property type="component" value="Nucleomorph 3"/>
</dbReference>
<dbReference type="EMBL" id="CP003682">
    <property type="protein sequence ID" value="AFP65569.1"/>
    <property type="molecule type" value="Genomic_DNA"/>
</dbReference>
<evidence type="ECO:0000313" key="2">
    <source>
        <dbReference type="Proteomes" id="UP000243348"/>
    </source>
</evidence>
<organism evidence="1 2">
    <name type="scientific">Chroomonas mesostigmatica CCMP1168</name>
    <dbReference type="NCBI Taxonomy" id="1195612"/>
    <lineage>
        <taxon>Eukaryota</taxon>
        <taxon>Cryptophyceae</taxon>
        <taxon>Pyrenomonadales</taxon>
        <taxon>Chroomonadaceae</taxon>
        <taxon>Chroomonas</taxon>
    </lineage>
</organism>
<geneLocation type="nucleomorph" evidence="1"/>
<proteinExistence type="predicted"/>
<keyword evidence="1" id="KW-0542">Nucleomorph</keyword>
<dbReference type="AlphaFoldDB" id="J7G3E2"/>
<evidence type="ECO:0000313" key="1">
    <source>
        <dbReference type="EMBL" id="AFP65569.1"/>
    </source>
</evidence>
<reference evidence="1 2" key="1">
    <citation type="journal article" date="2012" name="Genome Biol. Evol.">
        <title>Nucleomorph genome sequence of the cryptophyte alga Chroomonas mesostigmatica CCMP1168 reveals lineage-specific gene loss and genome complexity.</title>
        <authorList>
            <person name="Moore C.E."/>
            <person name="Curtis B."/>
            <person name="Mills T."/>
            <person name="Tanifuji G."/>
            <person name="Archibald J.M."/>
        </authorList>
    </citation>
    <scope>NUCLEOTIDE SEQUENCE [LARGE SCALE GENOMIC DNA]</scope>
    <source>
        <strain evidence="1 2">CCMP1168</strain>
    </source>
</reference>
<accession>J7G3E2</accession>
<name>J7G3E2_9CRYP</name>
<sequence>MKKLTNNNFRFFIMKKNIFTKIYLENFFNNNFFEKALIFFFTKNIFQKKYTHLFFYDLKKKKLIMFFEERIYLFLEKSKFGIFIENFKKKFKKKKNVGADMLRITSHNLFKDNNQIIKKKKNKFLKIIKKDRENSFLDEVYALKLQIVKKINKKSFNNFTNFPKYMIKMENNRRNIKIRFLNKARYHKFSSRFHGTKPKRQKNEKKIIDKNNII</sequence>
<gene>
    <name evidence="1" type="ORF">CMESO_416</name>
</gene>
<protein>
    <submittedName>
        <fullName evidence="1">Uncharacterized protein</fullName>
    </submittedName>
</protein>